<dbReference type="Proteomes" id="UP001148786">
    <property type="component" value="Unassembled WGS sequence"/>
</dbReference>
<proteinExistence type="predicted"/>
<evidence type="ECO:0000313" key="2">
    <source>
        <dbReference type="Proteomes" id="UP001148786"/>
    </source>
</evidence>
<protein>
    <submittedName>
        <fullName evidence="1">Uncharacterized protein</fullName>
    </submittedName>
</protein>
<evidence type="ECO:0000313" key="1">
    <source>
        <dbReference type="EMBL" id="KAJ3512201.1"/>
    </source>
</evidence>
<accession>A0A9W8K4E7</accession>
<gene>
    <name evidence="1" type="ORF">NLJ89_g3656</name>
</gene>
<name>A0A9W8K4E7_9AGAR</name>
<dbReference type="AlphaFoldDB" id="A0A9W8K4E7"/>
<dbReference type="EMBL" id="JANKHO010000274">
    <property type="protein sequence ID" value="KAJ3512201.1"/>
    <property type="molecule type" value="Genomic_DNA"/>
</dbReference>
<sequence length="172" mass="18887">MPIAQHNVARYLKSAFSPLGSFVPSRPSPHVLSRPPAPISARFFVRTNGTKDPKYCQTELKDSLEKAMEDKGLQQVLREELVAYGDVSGGVDVVATRCVLAASTCGKNPDLVAHFTSRLYETTGGRRYVGGIHSYDRQSAQPPTFVSHSDHGMKNIWKGTVFGALKGRIRQI</sequence>
<comment type="caution">
    <text evidence="1">The sequence shown here is derived from an EMBL/GenBank/DDBJ whole genome shotgun (WGS) entry which is preliminary data.</text>
</comment>
<keyword evidence="2" id="KW-1185">Reference proteome</keyword>
<reference evidence="1" key="1">
    <citation type="submission" date="2022-07" db="EMBL/GenBank/DDBJ databases">
        <title>Genome Sequence of Agrocybe chaxingu.</title>
        <authorList>
            <person name="Buettner E."/>
        </authorList>
    </citation>
    <scope>NUCLEOTIDE SEQUENCE</scope>
    <source>
        <strain evidence="1">MP-N11</strain>
    </source>
</reference>
<organism evidence="1 2">
    <name type="scientific">Agrocybe chaxingu</name>
    <dbReference type="NCBI Taxonomy" id="84603"/>
    <lineage>
        <taxon>Eukaryota</taxon>
        <taxon>Fungi</taxon>
        <taxon>Dikarya</taxon>
        <taxon>Basidiomycota</taxon>
        <taxon>Agaricomycotina</taxon>
        <taxon>Agaricomycetes</taxon>
        <taxon>Agaricomycetidae</taxon>
        <taxon>Agaricales</taxon>
        <taxon>Agaricineae</taxon>
        <taxon>Strophariaceae</taxon>
        <taxon>Agrocybe</taxon>
    </lineage>
</organism>